<dbReference type="InterPro" id="IPR001878">
    <property type="entry name" value="Znf_CCHC"/>
</dbReference>
<dbReference type="Proteomes" id="UP001140091">
    <property type="component" value="Unassembled WGS sequence"/>
</dbReference>
<dbReference type="EMBL" id="JANBPK010001424">
    <property type="protein sequence ID" value="KAJ2923101.1"/>
    <property type="molecule type" value="Genomic_DNA"/>
</dbReference>
<proteinExistence type="predicted"/>
<dbReference type="PANTHER" id="PTHR15503:SF22">
    <property type="entry name" value="TRANSPOSON TY3-I GAG POLYPROTEIN"/>
    <property type="match status" value="1"/>
</dbReference>
<feature type="compositionally biased region" description="Low complexity" evidence="3">
    <location>
        <begin position="1"/>
        <end position="12"/>
    </location>
</feature>
<keyword evidence="2" id="KW-0863">Zinc-finger</keyword>
<name>A0A9W8IUA8_9AGAR</name>
<gene>
    <name evidence="5" type="ORF">H1R20_g13995</name>
</gene>
<feature type="domain" description="CCHC-type" evidence="4">
    <location>
        <begin position="256"/>
        <end position="270"/>
    </location>
</feature>
<dbReference type="SUPFAM" id="SSF57756">
    <property type="entry name" value="Retrovirus zinc finger-like domains"/>
    <property type="match status" value="1"/>
</dbReference>
<dbReference type="InterPro" id="IPR005162">
    <property type="entry name" value="Retrotrans_gag_dom"/>
</dbReference>
<dbReference type="InterPro" id="IPR036875">
    <property type="entry name" value="Znf_CCHC_sf"/>
</dbReference>
<dbReference type="GO" id="GO:0006397">
    <property type="term" value="P:mRNA processing"/>
    <property type="evidence" value="ECO:0007669"/>
    <property type="project" value="UniProtKB-KW"/>
</dbReference>
<keyword evidence="1" id="KW-0507">mRNA processing</keyword>
<dbReference type="InterPro" id="IPR032567">
    <property type="entry name" value="RTL1-rel"/>
</dbReference>
<dbReference type="PROSITE" id="PS50158">
    <property type="entry name" value="ZF_CCHC"/>
    <property type="match status" value="1"/>
</dbReference>
<accession>A0A9W8IUA8</accession>
<comment type="caution">
    <text evidence="5">The sequence shown here is derived from an EMBL/GenBank/DDBJ whole genome shotgun (WGS) entry which is preliminary data.</text>
</comment>
<evidence type="ECO:0000259" key="4">
    <source>
        <dbReference type="PROSITE" id="PS50158"/>
    </source>
</evidence>
<evidence type="ECO:0000256" key="3">
    <source>
        <dbReference type="SAM" id="MobiDB-lite"/>
    </source>
</evidence>
<feature type="compositionally biased region" description="Basic and acidic residues" evidence="3">
    <location>
        <begin position="287"/>
        <end position="305"/>
    </location>
</feature>
<dbReference type="Gene3D" id="4.10.60.10">
    <property type="entry name" value="Zinc finger, CCHC-type"/>
    <property type="match status" value="1"/>
</dbReference>
<protein>
    <recommendedName>
        <fullName evidence="4">CCHC-type domain-containing protein</fullName>
    </recommendedName>
</protein>
<keyword evidence="2" id="KW-0862">Zinc</keyword>
<feature type="compositionally biased region" description="Basic and acidic residues" evidence="3">
    <location>
        <begin position="313"/>
        <end position="327"/>
    </location>
</feature>
<feature type="non-terminal residue" evidence="5">
    <location>
        <position position="338"/>
    </location>
</feature>
<dbReference type="OrthoDB" id="3263571at2759"/>
<dbReference type="AlphaFoldDB" id="A0A9W8IUA8"/>
<dbReference type="SMART" id="SM00343">
    <property type="entry name" value="ZnF_C2HC"/>
    <property type="match status" value="1"/>
</dbReference>
<dbReference type="PANTHER" id="PTHR15503">
    <property type="entry name" value="LDOC1 RELATED"/>
    <property type="match status" value="1"/>
</dbReference>
<feature type="region of interest" description="Disordered" evidence="3">
    <location>
        <begin position="269"/>
        <end position="338"/>
    </location>
</feature>
<evidence type="ECO:0000313" key="6">
    <source>
        <dbReference type="Proteomes" id="UP001140091"/>
    </source>
</evidence>
<reference evidence="5" key="1">
    <citation type="submission" date="2022-06" db="EMBL/GenBank/DDBJ databases">
        <title>Genome Sequence of Candolleomyces eurysporus.</title>
        <authorList>
            <person name="Buettner E."/>
        </authorList>
    </citation>
    <scope>NUCLEOTIDE SEQUENCE</scope>
    <source>
        <strain evidence="5">VTCC 930004</strain>
    </source>
</reference>
<keyword evidence="6" id="KW-1185">Reference proteome</keyword>
<evidence type="ECO:0000313" key="5">
    <source>
        <dbReference type="EMBL" id="KAJ2923101.1"/>
    </source>
</evidence>
<dbReference type="Pfam" id="PF00098">
    <property type="entry name" value="zf-CCHC"/>
    <property type="match status" value="1"/>
</dbReference>
<keyword evidence="2" id="KW-0479">Metal-binding</keyword>
<dbReference type="GO" id="GO:0008270">
    <property type="term" value="F:zinc ion binding"/>
    <property type="evidence" value="ECO:0007669"/>
    <property type="project" value="UniProtKB-KW"/>
</dbReference>
<dbReference type="GO" id="GO:0003676">
    <property type="term" value="F:nucleic acid binding"/>
    <property type="evidence" value="ECO:0007669"/>
    <property type="project" value="InterPro"/>
</dbReference>
<dbReference type="Pfam" id="PF03732">
    <property type="entry name" value="Retrotrans_gag"/>
    <property type="match status" value="1"/>
</dbReference>
<organism evidence="5 6">
    <name type="scientific">Candolleomyces eurysporus</name>
    <dbReference type="NCBI Taxonomy" id="2828524"/>
    <lineage>
        <taxon>Eukaryota</taxon>
        <taxon>Fungi</taxon>
        <taxon>Dikarya</taxon>
        <taxon>Basidiomycota</taxon>
        <taxon>Agaricomycotina</taxon>
        <taxon>Agaricomycetes</taxon>
        <taxon>Agaricomycetidae</taxon>
        <taxon>Agaricales</taxon>
        <taxon>Agaricineae</taxon>
        <taxon>Psathyrellaceae</taxon>
        <taxon>Candolleomyces</taxon>
    </lineage>
</organism>
<sequence>MSGGPSSSSSPSVARTTTDKSKVGGANKPDPYDGNPNTYRNFITRFKIYSELKKDEFPEGDKKVLLFLSFLVNEAALWADNWIISKTASDGKVTYGNFPEIFKEFEANYAPVDQRQNAEFELDTLKQGNMPANEFVTRFKRLTREANQLSKAAATNQETDPADIALRAKFQKKLHPRLWKTILDEPRAQQPKTFEEWCKRVIEREGDWRNMVRATGGNVLRRQPRINNLRTSSPDEINAARLTQSQRDECRKKGLCYRCQKQGHLVKDCPLPASNNTAGSSRPPLFKKKEDQKQKKKPTAKEVYRYIRNAPKNMEDSEVRKLEKYMEEGSTDEDNKDF</sequence>
<feature type="compositionally biased region" description="Acidic residues" evidence="3">
    <location>
        <begin position="329"/>
        <end position="338"/>
    </location>
</feature>
<evidence type="ECO:0000256" key="2">
    <source>
        <dbReference type="PROSITE-ProRule" id="PRU00047"/>
    </source>
</evidence>
<evidence type="ECO:0000256" key="1">
    <source>
        <dbReference type="ARBA" id="ARBA00022664"/>
    </source>
</evidence>
<feature type="region of interest" description="Disordered" evidence="3">
    <location>
        <begin position="1"/>
        <end position="36"/>
    </location>
</feature>